<evidence type="ECO:0000256" key="7">
    <source>
        <dbReference type="SAM" id="Phobius"/>
    </source>
</evidence>
<dbReference type="InterPro" id="IPR001248">
    <property type="entry name" value="Pur-cyt_permease"/>
</dbReference>
<keyword evidence="6 7" id="KW-0472">Membrane</keyword>
<feature type="domain" description="FAD-binding PCMH-type" evidence="8">
    <location>
        <begin position="671"/>
        <end position="850"/>
    </location>
</feature>
<feature type="transmembrane region" description="Helical" evidence="7">
    <location>
        <begin position="284"/>
        <end position="304"/>
    </location>
</feature>
<comment type="similarity">
    <text evidence="2">Belongs to the oxygen-dependent FAD-linked oxidoreductase family.</text>
</comment>
<dbReference type="SUPFAM" id="SSF56176">
    <property type="entry name" value="FAD-binding/transporter-associated domain-like"/>
    <property type="match status" value="1"/>
</dbReference>
<dbReference type="InterPro" id="IPR016166">
    <property type="entry name" value="FAD-bd_PCMH"/>
</dbReference>
<dbReference type="GO" id="GO:0071949">
    <property type="term" value="F:FAD binding"/>
    <property type="evidence" value="ECO:0007669"/>
    <property type="project" value="InterPro"/>
</dbReference>
<evidence type="ECO:0000256" key="3">
    <source>
        <dbReference type="ARBA" id="ARBA00008974"/>
    </source>
</evidence>
<protein>
    <recommendedName>
        <fullName evidence="8">FAD-binding PCMH-type domain-containing protein</fullName>
    </recommendedName>
</protein>
<dbReference type="InterPro" id="IPR036318">
    <property type="entry name" value="FAD-bd_PCMH-like_sf"/>
</dbReference>
<feature type="transmembrane region" description="Helical" evidence="7">
    <location>
        <begin position="486"/>
        <end position="509"/>
    </location>
</feature>
<evidence type="ECO:0000256" key="1">
    <source>
        <dbReference type="ARBA" id="ARBA00004141"/>
    </source>
</evidence>
<evidence type="ECO:0000256" key="5">
    <source>
        <dbReference type="ARBA" id="ARBA00022989"/>
    </source>
</evidence>
<evidence type="ECO:0000256" key="4">
    <source>
        <dbReference type="ARBA" id="ARBA00022692"/>
    </source>
</evidence>
<dbReference type="InterPro" id="IPR006094">
    <property type="entry name" value="Oxid_FAD_bind_N"/>
</dbReference>
<feature type="transmembrane region" description="Helical" evidence="7">
    <location>
        <begin position="72"/>
        <end position="89"/>
    </location>
</feature>
<sequence>MGNTILRYLEVPYEGANIPNRWINDDIKPVEAGRRTWNFWTFHNFCVLASSNISVYMIGSSLIAMGLTWRQSLAAIVAGNIIAVGLLVINSLPGIFYHSMSGAFMAVYLFYGTGFYSPSSGVGLSLSMLAAGNSPCMIDAVQAWIGGECTYVCLRAIWPSLESRIPNQMPQSTGMTTAQFVAYIIFMVLSLPVLHIRPHKLQIFFYISSATIVVFEIVILIWALVSMDSSGFGSTISEPGAGGSGWKIAFGIVSTIGGAAAGILNQNDYTRFARTPREAILGQLVSFPFYSILCATVGILVTAATQNRYGQPLWNLPTLLSAVMDNGGSRSRVAVFFGGAALSVSQMGLNVPANALAGGFDMAATFPRYINLRRGAYITVLVSIACNPWKLVNTATTFLAVLSSYSIFLGPMVGSMIASYFAVMRRKIKVEDLFPCHGDNRGIYWYTNGVNWRALVAWLCGMVPSLPGFVAHVDPTVAIPMGLTQIYYICFLTGTAISAAVFTALQYIFPTPEVRRFVEKAPSPGLLMPEYRLRWDREDSRAPACLAFHPFAPRHNQNVRSSYRVVAFDGPPGRGSANAASNCRCFPGDSCWPTQDVWAKFNESVDGRLVATVPLGTPCHDPSYNAAECKTLSEQWTNPELHYETSSSIMAPWYTNGTCDPFHPQSKPCTLGNYVVYAVDVAKPEHVSSALKFAKEHNIRVVPRNTGHDYNGKSTGAGALAIWMHHLKDIEIKDYKDKHYQGKAIKMGAGVQGGEAYAAGDKAGLQVVGGECPTVGIAGGYSQGGGHSALSSRYGLGADQALEWEVIDGEGNFITATRDNEYSDLFWALSGGGGGTYGITWSLTSKAHTATPVSGYNLSFTNDGISQDTFYEAVSLWQTVLPSVVDAGAMSVWMFTNTSFLITPLTGPNIPVADLVALVKPFTDGLTKLGIKYTTYSEQFDSYLEEFTAMQGAIAVGTAQYGGWLIPRSVVENNNDGLTAAYRHITEDGATFIGVGLNVSKALVGDVDNAVLPAWRETLIHTTLTTPWKWDARAEMLAEQDKMTNDYIPALTKVAPNSGAYLNEADFRQPNWQKYFYGDNYATLRKIKAKYDPDNLFYATTAVGADEWTVREDGRLCSV</sequence>
<accession>A0A0L1JHU5</accession>
<dbReference type="OrthoDB" id="9983560at2759"/>
<keyword evidence="10" id="KW-1185">Reference proteome</keyword>
<dbReference type="CDD" id="cd11482">
    <property type="entry name" value="SLC-NCS1sbd_NRT1-like"/>
    <property type="match status" value="1"/>
</dbReference>
<evidence type="ECO:0000259" key="8">
    <source>
        <dbReference type="PROSITE" id="PS51387"/>
    </source>
</evidence>
<gene>
    <name evidence="9" type="ORF">ANOM_000678</name>
</gene>
<dbReference type="Pfam" id="PF01565">
    <property type="entry name" value="FAD_binding_4"/>
    <property type="match status" value="1"/>
</dbReference>
<dbReference type="AlphaFoldDB" id="A0A0L1JHU5"/>
<evidence type="ECO:0000313" key="10">
    <source>
        <dbReference type="Proteomes" id="UP000037505"/>
    </source>
</evidence>
<proteinExistence type="inferred from homology"/>
<evidence type="ECO:0000256" key="2">
    <source>
        <dbReference type="ARBA" id="ARBA00005466"/>
    </source>
</evidence>
<keyword evidence="5 7" id="KW-1133">Transmembrane helix</keyword>
<feature type="transmembrane region" description="Helical" evidence="7">
    <location>
        <begin position="245"/>
        <end position="264"/>
    </location>
</feature>
<dbReference type="GO" id="GO:0016491">
    <property type="term" value="F:oxidoreductase activity"/>
    <property type="evidence" value="ECO:0007669"/>
    <property type="project" value="InterPro"/>
</dbReference>
<dbReference type="PANTHER" id="PTHR30618:SF4">
    <property type="entry name" value="ALLANTOIN PERMEASE"/>
    <property type="match status" value="1"/>
</dbReference>
<dbReference type="Proteomes" id="UP000037505">
    <property type="component" value="Unassembled WGS sequence"/>
</dbReference>
<dbReference type="GO" id="GO:0015205">
    <property type="term" value="F:nucleobase transmembrane transporter activity"/>
    <property type="evidence" value="ECO:0007669"/>
    <property type="project" value="TreeGrafter"/>
</dbReference>
<dbReference type="GO" id="GO:0005886">
    <property type="term" value="C:plasma membrane"/>
    <property type="evidence" value="ECO:0007669"/>
    <property type="project" value="TreeGrafter"/>
</dbReference>
<dbReference type="PROSITE" id="PS51387">
    <property type="entry name" value="FAD_PCMH"/>
    <property type="match status" value="1"/>
</dbReference>
<dbReference type="Gene3D" id="3.30.465.10">
    <property type="match status" value="2"/>
</dbReference>
<feature type="transmembrane region" description="Helical" evidence="7">
    <location>
        <begin position="203"/>
        <end position="225"/>
    </location>
</feature>
<evidence type="ECO:0000313" key="9">
    <source>
        <dbReference type="EMBL" id="KNG90938.1"/>
    </source>
</evidence>
<reference evidence="9 10" key="1">
    <citation type="submission" date="2014-06" db="EMBL/GenBank/DDBJ databases">
        <title>The Genome of the Aflatoxigenic Filamentous Fungus Aspergillus nomius.</title>
        <authorList>
            <person name="Moore M.G."/>
            <person name="Shannon B.M."/>
            <person name="Brian M.M."/>
        </authorList>
    </citation>
    <scope>NUCLEOTIDE SEQUENCE [LARGE SCALE GENOMIC DNA]</scope>
    <source>
        <strain evidence="9 10">NRRL 13137</strain>
    </source>
</reference>
<comment type="caution">
    <text evidence="9">The sequence shown here is derived from an EMBL/GenBank/DDBJ whole genome shotgun (WGS) entry which is preliminary data.</text>
</comment>
<feature type="transmembrane region" description="Helical" evidence="7">
    <location>
        <begin position="42"/>
        <end position="65"/>
    </location>
</feature>
<dbReference type="Pfam" id="PF08031">
    <property type="entry name" value="BBE"/>
    <property type="match status" value="1"/>
</dbReference>
<dbReference type="Gene3D" id="1.10.4160.10">
    <property type="entry name" value="Hydantoin permease"/>
    <property type="match status" value="1"/>
</dbReference>
<dbReference type="InterPro" id="IPR045225">
    <property type="entry name" value="Uracil/uridine/allantoin_perm"/>
</dbReference>
<dbReference type="GeneID" id="26802482"/>
<comment type="similarity">
    <text evidence="3">Belongs to the purine-cytosine permease (2.A.39) family.</text>
</comment>
<feature type="transmembrane region" description="Helical" evidence="7">
    <location>
        <begin position="398"/>
        <end position="423"/>
    </location>
</feature>
<dbReference type="InterPro" id="IPR016169">
    <property type="entry name" value="FAD-bd_PCMH_sub2"/>
</dbReference>
<comment type="subcellular location">
    <subcellularLocation>
        <location evidence="1">Membrane</location>
        <topology evidence="1">Multi-pass membrane protein</topology>
    </subcellularLocation>
</comment>
<keyword evidence="4 7" id="KW-0812">Transmembrane</keyword>
<dbReference type="InterPro" id="IPR012951">
    <property type="entry name" value="BBE"/>
</dbReference>
<evidence type="ECO:0000256" key="6">
    <source>
        <dbReference type="ARBA" id="ARBA00023136"/>
    </source>
</evidence>
<dbReference type="RefSeq" id="XP_015411861.1">
    <property type="nucleotide sequence ID" value="XM_015545936.1"/>
</dbReference>
<organism evidence="9 10">
    <name type="scientific">Aspergillus nomiae NRRL (strain ATCC 15546 / NRRL 13137 / CBS 260.88 / M93)</name>
    <dbReference type="NCBI Taxonomy" id="1509407"/>
    <lineage>
        <taxon>Eukaryota</taxon>
        <taxon>Fungi</taxon>
        <taxon>Dikarya</taxon>
        <taxon>Ascomycota</taxon>
        <taxon>Pezizomycotina</taxon>
        <taxon>Eurotiomycetes</taxon>
        <taxon>Eurotiomycetidae</taxon>
        <taxon>Eurotiales</taxon>
        <taxon>Aspergillaceae</taxon>
        <taxon>Aspergillus</taxon>
        <taxon>Aspergillus subgen. Circumdati</taxon>
    </lineage>
</organism>
<dbReference type="PANTHER" id="PTHR30618">
    <property type="entry name" value="NCS1 FAMILY PURINE/PYRIMIDINE TRANSPORTER"/>
    <property type="match status" value="1"/>
</dbReference>
<name>A0A0L1JHU5_ASPN3</name>
<feature type="transmembrane region" description="Helical" evidence="7">
    <location>
        <begin position="178"/>
        <end position="196"/>
    </location>
</feature>
<dbReference type="Pfam" id="PF02133">
    <property type="entry name" value="Transp_cyt_pur"/>
    <property type="match status" value="1"/>
</dbReference>
<dbReference type="EMBL" id="JNOM01000007">
    <property type="protein sequence ID" value="KNG90938.1"/>
    <property type="molecule type" value="Genomic_DNA"/>
</dbReference>